<dbReference type="Pfam" id="PF00149">
    <property type="entry name" value="Metallophos"/>
    <property type="match status" value="1"/>
</dbReference>
<reference evidence="6" key="1">
    <citation type="journal article" date="2014" name="Proc. Natl. Acad. Sci. U.S.A.">
        <title>Extensive sampling of basidiomycete genomes demonstrates inadequacy of the white-rot/brown-rot paradigm for wood decay fungi.</title>
        <authorList>
            <person name="Riley R."/>
            <person name="Salamov A.A."/>
            <person name="Brown D.W."/>
            <person name="Nagy L.G."/>
            <person name="Floudas D."/>
            <person name="Held B.W."/>
            <person name="Levasseur A."/>
            <person name="Lombard V."/>
            <person name="Morin E."/>
            <person name="Otillar R."/>
            <person name="Lindquist E.A."/>
            <person name="Sun H."/>
            <person name="LaButti K.M."/>
            <person name="Schmutz J."/>
            <person name="Jabbour D."/>
            <person name="Luo H."/>
            <person name="Baker S.E."/>
            <person name="Pisabarro A.G."/>
            <person name="Walton J.D."/>
            <person name="Blanchette R.A."/>
            <person name="Henrissat B."/>
            <person name="Martin F."/>
            <person name="Cullen D."/>
            <person name="Hibbett D.S."/>
            <person name="Grigoriev I.V."/>
        </authorList>
    </citation>
    <scope>NUCLEOTIDE SEQUENCE [LARGE SCALE GENOMIC DNA]</scope>
    <source>
        <strain evidence="6">CBS 339.88</strain>
    </source>
</reference>
<evidence type="ECO:0000313" key="5">
    <source>
        <dbReference type="EMBL" id="KDR69557.1"/>
    </source>
</evidence>
<dbReference type="SUPFAM" id="SSF56300">
    <property type="entry name" value="Metallo-dependent phosphatases"/>
    <property type="match status" value="1"/>
</dbReference>
<dbReference type="Proteomes" id="UP000027222">
    <property type="component" value="Unassembled WGS sequence"/>
</dbReference>
<keyword evidence="6" id="KW-1185">Reference proteome</keyword>
<gene>
    <name evidence="5" type="ORF">GALMADRAFT_104017</name>
</gene>
<proteinExistence type="predicted"/>
<dbReference type="PANTHER" id="PTHR10340:SF27">
    <property type="entry name" value="ACL091CP"/>
    <property type="match status" value="1"/>
</dbReference>
<sequence>MVFFGAFVTLFALVCLTVDAKPATNTALAQPAVITSRLSSTPATFTRTTFTRTTSTRLTSTSTSTTAFFATPPASLSVPADFTAGPFFATDFLHAFFKGLGPTQTSLEPQPFITDPVSRTVFPLDLTNPKTIPTQNVNDPVVLPPSLLINSPTVISTSTNLSTSGSIRLRQIAFNDIAAIINNTANIFSSTCQQCIASLVIYKGLALTAPWEVPQLLIEMCHFVNFNALGGCEVKFMASSDGQIATQLLANADVTGQDGLQWICARNIIGLLKSCPQPPPNDLTNLLSTWFKKPKPHKAVAPPPSGKQNLRVVHLSDFHIDPRYTIGAEAKCENALCCRPGVSSSTGQLLLPAPRFGSFECDTPWNLASAVMHAIGPLTGTANGTNHGGVKNKNSFTIFTGDLTSHDNDNQLSRAYVEYVESAVYSLFKAYLAGPVYAVMGNHDTWPQAFDAPHSIQPQTLSNQFEWDYGHLADLWEVEGWISPNVAKASKTTYSAYSTITPFGLKIITLNTDFWYKDKQTTNPDVSGMLRFLTDELQAAEDAGQRVWILGHVLPGWDGTAVLINGPNLFYQIVDRFSPHVIANVFMGHIHDEVRYIYYANNASAIDNTTALATTWVGGSVTPVAGLNSGFSMYEVDPVTFDVMEAYTWFADVDGFKGLDNQTEVGVAYHFEYSTRETYGGGFDWPETAPLNATWWHFVTESMHFRPTLVDAWTLHQGRQSALTRPCNDTCRQAKICYMRSGSPPIAAQLNCSTGFGNVQQ</sequence>
<dbReference type="InterPro" id="IPR004843">
    <property type="entry name" value="Calcineurin-like_PHP"/>
</dbReference>
<dbReference type="InterPro" id="IPR029052">
    <property type="entry name" value="Metallo-depent_PP-like"/>
</dbReference>
<keyword evidence="3" id="KW-0732">Signal</keyword>
<name>A0A067SHS0_GALM3</name>
<evidence type="ECO:0000313" key="6">
    <source>
        <dbReference type="Proteomes" id="UP000027222"/>
    </source>
</evidence>
<evidence type="ECO:0000256" key="2">
    <source>
        <dbReference type="ARBA" id="ARBA00023180"/>
    </source>
</evidence>
<organism evidence="5 6">
    <name type="scientific">Galerina marginata (strain CBS 339.88)</name>
    <dbReference type="NCBI Taxonomy" id="685588"/>
    <lineage>
        <taxon>Eukaryota</taxon>
        <taxon>Fungi</taxon>
        <taxon>Dikarya</taxon>
        <taxon>Basidiomycota</taxon>
        <taxon>Agaricomycotina</taxon>
        <taxon>Agaricomycetes</taxon>
        <taxon>Agaricomycetidae</taxon>
        <taxon>Agaricales</taxon>
        <taxon>Agaricineae</taxon>
        <taxon>Strophariaceae</taxon>
        <taxon>Galerina</taxon>
    </lineage>
</organism>
<dbReference type="Gene3D" id="3.60.21.10">
    <property type="match status" value="1"/>
</dbReference>
<keyword evidence="2" id="KW-0325">Glycoprotein</keyword>
<dbReference type="PANTHER" id="PTHR10340">
    <property type="entry name" value="SPHINGOMYELIN PHOSPHODIESTERASE"/>
    <property type="match status" value="1"/>
</dbReference>
<dbReference type="GO" id="GO:0008081">
    <property type="term" value="F:phosphoric diester hydrolase activity"/>
    <property type="evidence" value="ECO:0007669"/>
    <property type="project" value="TreeGrafter"/>
</dbReference>
<feature type="domain" description="Calcineurin-like phosphoesterase" evidence="4">
    <location>
        <begin position="310"/>
        <end position="592"/>
    </location>
</feature>
<dbReference type="AlphaFoldDB" id="A0A067SHS0"/>
<dbReference type="EMBL" id="KL142401">
    <property type="protein sequence ID" value="KDR69557.1"/>
    <property type="molecule type" value="Genomic_DNA"/>
</dbReference>
<accession>A0A067SHS0</accession>
<feature type="signal peptide" evidence="3">
    <location>
        <begin position="1"/>
        <end position="20"/>
    </location>
</feature>
<evidence type="ECO:0000259" key="4">
    <source>
        <dbReference type="Pfam" id="PF00149"/>
    </source>
</evidence>
<dbReference type="HOGENOM" id="CLU_014743_2_1_1"/>
<protein>
    <recommendedName>
        <fullName evidence="4">Calcineurin-like phosphoesterase domain-containing protein</fullName>
    </recommendedName>
</protein>
<dbReference type="OrthoDB" id="282973at2759"/>
<dbReference type="CDD" id="cd00842">
    <property type="entry name" value="MPP_ASMase"/>
    <property type="match status" value="1"/>
</dbReference>
<keyword evidence="1" id="KW-0378">Hydrolase</keyword>
<dbReference type="InterPro" id="IPR041805">
    <property type="entry name" value="ASMase/PPN1_MPP"/>
</dbReference>
<dbReference type="GO" id="GO:0005615">
    <property type="term" value="C:extracellular space"/>
    <property type="evidence" value="ECO:0007669"/>
    <property type="project" value="TreeGrafter"/>
</dbReference>
<evidence type="ECO:0000256" key="3">
    <source>
        <dbReference type="SAM" id="SignalP"/>
    </source>
</evidence>
<dbReference type="STRING" id="685588.A0A067SHS0"/>
<feature type="chain" id="PRO_5001645842" description="Calcineurin-like phosphoesterase domain-containing protein" evidence="3">
    <location>
        <begin position="21"/>
        <end position="761"/>
    </location>
</feature>
<evidence type="ECO:0000256" key="1">
    <source>
        <dbReference type="ARBA" id="ARBA00022801"/>
    </source>
</evidence>